<dbReference type="SUPFAM" id="SSF46955">
    <property type="entry name" value="Putative DNA-binding domain"/>
    <property type="match status" value="1"/>
</dbReference>
<dbReference type="PANTHER" id="PTHR30204">
    <property type="entry name" value="REDOX-CYCLING DRUG-SENSING TRANSCRIPTIONAL ACTIVATOR SOXR"/>
    <property type="match status" value="1"/>
</dbReference>
<evidence type="ECO:0000259" key="3">
    <source>
        <dbReference type="PROSITE" id="PS50937"/>
    </source>
</evidence>
<dbReference type="Gene3D" id="1.10.1660.10">
    <property type="match status" value="1"/>
</dbReference>
<reference evidence="4" key="1">
    <citation type="submission" date="2020-10" db="EMBL/GenBank/DDBJ databases">
        <authorList>
            <person name="Gilroy R."/>
        </authorList>
    </citation>
    <scope>NUCLEOTIDE SEQUENCE</scope>
    <source>
        <strain evidence="4">10192</strain>
    </source>
</reference>
<accession>A0A9D9DQ34</accession>
<reference evidence="4" key="2">
    <citation type="journal article" date="2021" name="PeerJ">
        <title>Extensive microbial diversity within the chicken gut microbiome revealed by metagenomics and culture.</title>
        <authorList>
            <person name="Gilroy R."/>
            <person name="Ravi A."/>
            <person name="Getino M."/>
            <person name="Pursley I."/>
            <person name="Horton D.L."/>
            <person name="Alikhan N.F."/>
            <person name="Baker D."/>
            <person name="Gharbi K."/>
            <person name="Hall N."/>
            <person name="Watson M."/>
            <person name="Adriaenssens E.M."/>
            <person name="Foster-Nyarko E."/>
            <person name="Jarju S."/>
            <person name="Secka A."/>
            <person name="Antonio M."/>
            <person name="Oren A."/>
            <person name="Chaudhuri R.R."/>
            <person name="La Ragione R."/>
            <person name="Hildebrand F."/>
            <person name="Pallen M.J."/>
        </authorList>
    </citation>
    <scope>NUCLEOTIDE SEQUENCE</scope>
    <source>
        <strain evidence="4">10192</strain>
    </source>
</reference>
<name>A0A9D9DQ34_9BACT</name>
<comment type="caution">
    <text evidence="4">The sequence shown here is derived from an EMBL/GenBank/DDBJ whole genome shotgun (WGS) entry which is preliminary data.</text>
</comment>
<dbReference type="InterPro" id="IPR009061">
    <property type="entry name" value="DNA-bd_dom_put_sf"/>
</dbReference>
<evidence type="ECO:0000256" key="2">
    <source>
        <dbReference type="SAM" id="Coils"/>
    </source>
</evidence>
<dbReference type="GO" id="GO:0003700">
    <property type="term" value="F:DNA-binding transcription factor activity"/>
    <property type="evidence" value="ECO:0007669"/>
    <property type="project" value="InterPro"/>
</dbReference>
<dbReference type="SMART" id="SM00422">
    <property type="entry name" value="HTH_MERR"/>
    <property type="match status" value="1"/>
</dbReference>
<dbReference type="InterPro" id="IPR047057">
    <property type="entry name" value="MerR_fam"/>
</dbReference>
<evidence type="ECO:0000256" key="1">
    <source>
        <dbReference type="ARBA" id="ARBA00023125"/>
    </source>
</evidence>
<gene>
    <name evidence="4" type="ORF">IAC76_09300</name>
</gene>
<feature type="domain" description="HTH merR-type" evidence="3">
    <location>
        <begin position="1"/>
        <end position="70"/>
    </location>
</feature>
<dbReference type="PANTHER" id="PTHR30204:SF83">
    <property type="entry name" value="TRANSCRIPTIONAL REGULATOR, MERR FAMILY"/>
    <property type="match status" value="1"/>
</dbReference>
<protein>
    <submittedName>
        <fullName evidence="4">MerR family transcriptional regulator</fullName>
    </submittedName>
</protein>
<dbReference type="EMBL" id="JADIND010000205">
    <property type="protein sequence ID" value="MBO8431568.1"/>
    <property type="molecule type" value="Genomic_DNA"/>
</dbReference>
<sequence length="137" mass="16225">MYTIKEAAEKTDVSEHTLRFWAKSGLFPFLKRNKNNFRMFSEHDLEWIKIVKCLRKVGTDNKAIKKYIDLCLIGDSTIKERFEIIKATKNKALQQMEDLQTQLDLLNYKEGYYKNLIKNNLQDEWNPANKMTEESIA</sequence>
<dbReference type="CDD" id="cd01109">
    <property type="entry name" value="HTH_YyaN"/>
    <property type="match status" value="1"/>
</dbReference>
<dbReference type="Proteomes" id="UP000823632">
    <property type="component" value="Unassembled WGS sequence"/>
</dbReference>
<keyword evidence="1" id="KW-0238">DNA-binding</keyword>
<dbReference type="Pfam" id="PF13411">
    <property type="entry name" value="MerR_1"/>
    <property type="match status" value="1"/>
</dbReference>
<feature type="coiled-coil region" evidence="2">
    <location>
        <begin position="82"/>
        <end position="109"/>
    </location>
</feature>
<evidence type="ECO:0000313" key="5">
    <source>
        <dbReference type="Proteomes" id="UP000823632"/>
    </source>
</evidence>
<organism evidence="4 5">
    <name type="scientific">Candidatus Scatousia excrementipullorum</name>
    <dbReference type="NCBI Taxonomy" id="2840936"/>
    <lineage>
        <taxon>Bacteria</taxon>
        <taxon>Candidatus Scatousia</taxon>
    </lineage>
</organism>
<dbReference type="AlphaFoldDB" id="A0A9D9DQ34"/>
<dbReference type="InterPro" id="IPR000551">
    <property type="entry name" value="MerR-type_HTH_dom"/>
</dbReference>
<evidence type="ECO:0000313" key="4">
    <source>
        <dbReference type="EMBL" id="MBO8431568.1"/>
    </source>
</evidence>
<dbReference type="PRINTS" id="PR00040">
    <property type="entry name" value="HTHMERR"/>
</dbReference>
<proteinExistence type="predicted"/>
<dbReference type="GO" id="GO:0003677">
    <property type="term" value="F:DNA binding"/>
    <property type="evidence" value="ECO:0007669"/>
    <property type="project" value="UniProtKB-KW"/>
</dbReference>
<dbReference type="PROSITE" id="PS50937">
    <property type="entry name" value="HTH_MERR_2"/>
    <property type="match status" value="1"/>
</dbReference>
<keyword evidence="2" id="KW-0175">Coiled coil</keyword>